<feature type="compositionally biased region" description="Acidic residues" evidence="1">
    <location>
        <begin position="105"/>
        <end position="120"/>
    </location>
</feature>
<feature type="compositionally biased region" description="Basic and acidic residues" evidence="1">
    <location>
        <begin position="81"/>
        <end position="93"/>
    </location>
</feature>
<comment type="caution">
    <text evidence="2">The sequence shown here is derived from an EMBL/GenBank/DDBJ whole genome shotgun (WGS) entry which is preliminary data.</text>
</comment>
<keyword evidence="3" id="KW-1185">Reference proteome</keyword>
<dbReference type="PANTHER" id="PTHR45691">
    <property type="entry name" value="PROTEIN DIAPHANOUS"/>
    <property type="match status" value="1"/>
</dbReference>
<feature type="compositionally biased region" description="Basic and acidic residues" evidence="1">
    <location>
        <begin position="149"/>
        <end position="176"/>
    </location>
</feature>
<dbReference type="AlphaFoldDB" id="A0A8H5HEZ6"/>
<name>A0A8H5HEZ6_9AGAR</name>
<feature type="region of interest" description="Disordered" evidence="1">
    <location>
        <begin position="357"/>
        <end position="393"/>
    </location>
</feature>
<organism evidence="2 3">
    <name type="scientific">Tricholomella constricta</name>
    <dbReference type="NCBI Taxonomy" id="117010"/>
    <lineage>
        <taxon>Eukaryota</taxon>
        <taxon>Fungi</taxon>
        <taxon>Dikarya</taxon>
        <taxon>Basidiomycota</taxon>
        <taxon>Agaricomycotina</taxon>
        <taxon>Agaricomycetes</taxon>
        <taxon>Agaricomycetidae</taxon>
        <taxon>Agaricales</taxon>
        <taxon>Tricholomatineae</taxon>
        <taxon>Lyophyllaceae</taxon>
        <taxon>Tricholomella</taxon>
    </lineage>
</organism>
<feature type="compositionally biased region" description="Basic and acidic residues" evidence="1">
    <location>
        <begin position="715"/>
        <end position="724"/>
    </location>
</feature>
<dbReference type="OrthoDB" id="3256736at2759"/>
<evidence type="ECO:0000313" key="3">
    <source>
        <dbReference type="Proteomes" id="UP000565441"/>
    </source>
</evidence>
<reference evidence="2 3" key="1">
    <citation type="journal article" date="2020" name="ISME J.">
        <title>Uncovering the hidden diversity of litter-decomposition mechanisms in mushroom-forming fungi.</title>
        <authorList>
            <person name="Floudas D."/>
            <person name="Bentzer J."/>
            <person name="Ahren D."/>
            <person name="Johansson T."/>
            <person name="Persson P."/>
            <person name="Tunlid A."/>
        </authorList>
    </citation>
    <scope>NUCLEOTIDE SEQUENCE [LARGE SCALE GENOMIC DNA]</scope>
    <source>
        <strain evidence="2 3">CBS 661.87</strain>
    </source>
</reference>
<feature type="compositionally biased region" description="Basic and acidic residues" evidence="1">
    <location>
        <begin position="54"/>
        <end position="66"/>
    </location>
</feature>
<feature type="region of interest" description="Disordered" evidence="1">
    <location>
        <begin position="577"/>
        <end position="604"/>
    </location>
</feature>
<evidence type="ECO:0000313" key="2">
    <source>
        <dbReference type="EMBL" id="KAF5381994.1"/>
    </source>
</evidence>
<feature type="compositionally biased region" description="Basic and acidic residues" evidence="1">
    <location>
        <begin position="584"/>
        <end position="594"/>
    </location>
</feature>
<feature type="compositionally biased region" description="Low complexity" evidence="1">
    <location>
        <begin position="758"/>
        <end position="771"/>
    </location>
</feature>
<dbReference type="EMBL" id="JAACJP010000009">
    <property type="protein sequence ID" value="KAF5381994.1"/>
    <property type="molecule type" value="Genomic_DNA"/>
</dbReference>
<feature type="region of interest" description="Disordered" evidence="1">
    <location>
        <begin position="31"/>
        <end position="287"/>
    </location>
</feature>
<sequence length="905" mass="99362">MSSGRNPKPSAGLLSGVFSFVSRELESFVTTATGGTLDEPESLPIPIIQSRKKERGDYIQKKRVVADDSITPQTYRKRAQHRPERNHAPSDSKRRVRQFTPPQEEYQELSASDDFEEDADGVLKHARKHTEHSTYRGIKRSAIPPRRVSRSDSSDDEPTRTNRRQPDAEKYSDSEHPASSSSPPSPLALKRRQSASMPGSLFPRSPSLVPEDDRHVRFKLKMSSPPSPFSNDDGRAGPSRCQRTTSSVEAAVDHIGDDDADPSVLLPSPTAMKATKLKRRDKGKGRAVDVDAWEANTSGDFRVKGKKRELAAAKADQRKCETRSEEDRLDEDDVEWETGGDKERIRMLEEEIARLKEELSKRPRLHTAANLRPPPTPPPPPPPPPPMIPGSSRIPIAGDPGTLFASARAALKHAPPPIEAPINSQLPTRRKGKPAIGIAPDKMAAFLKEMKTVRLRKVSGNLPPSLNSSFSHQPVASGSTFRDVLRRSTSASNFLHADARVGDKRKRIADDLAEFQDHLRIAVKRRSLASSDSSFASTSSSSQQSHSYPSTSRLNIPSGTWLSASISTSAVDAATPSLCSDNDIDNRDADDDHVPSTPPIPPFRNVFRFRQNGIPVKPDERDARAKGPEIIDVDMLDDRGMIAISQTTDARVGLTLMPPPPPPRPPVSPHVTKLQSAEVFAKRPPTSPMPGHASPVKPRPPGRGRPALSCLPALQREDKRRPGESDEEDDADPLSLSFEDSNPESTFSLRASRKSKVQKQQQQRPSSNNPKPALTKPNNTQKQQHRRQPHQSQDRERVQETSKQPSVASAASARSHNQSTNCASRSGQSLQRKRRPTLDEELRNVGFDYQDDDDELESGVLIGVGTRSKKRGFLAHGGAGGAPVFMGIGYVEGAEEDGEEDENGG</sequence>
<gene>
    <name evidence="2" type="ORF">D9615_004205</name>
</gene>
<feature type="compositionally biased region" description="Acidic residues" evidence="1">
    <location>
        <begin position="327"/>
        <end position="338"/>
    </location>
</feature>
<feature type="region of interest" description="Disordered" evidence="1">
    <location>
        <begin position="532"/>
        <end position="554"/>
    </location>
</feature>
<dbReference type="InterPro" id="IPR051412">
    <property type="entry name" value="Formin_Homology_Diaphanous_sf"/>
</dbReference>
<accession>A0A8H5HEZ6</accession>
<feature type="compositionally biased region" description="Pro residues" evidence="1">
    <location>
        <begin position="372"/>
        <end position="388"/>
    </location>
</feature>
<evidence type="ECO:0000256" key="1">
    <source>
        <dbReference type="SAM" id="MobiDB-lite"/>
    </source>
</evidence>
<dbReference type="Proteomes" id="UP000565441">
    <property type="component" value="Unassembled WGS sequence"/>
</dbReference>
<dbReference type="GO" id="GO:0005884">
    <property type="term" value="C:actin filament"/>
    <property type="evidence" value="ECO:0007669"/>
    <property type="project" value="TreeGrafter"/>
</dbReference>
<dbReference type="GO" id="GO:0030041">
    <property type="term" value="P:actin filament polymerization"/>
    <property type="evidence" value="ECO:0007669"/>
    <property type="project" value="TreeGrafter"/>
</dbReference>
<feature type="compositionally biased region" description="Basic and acidic residues" evidence="1">
    <location>
        <begin position="311"/>
        <end position="326"/>
    </location>
</feature>
<feature type="region of interest" description="Disordered" evidence="1">
    <location>
        <begin position="311"/>
        <end position="340"/>
    </location>
</feature>
<feature type="compositionally biased region" description="Polar residues" evidence="1">
    <location>
        <begin position="801"/>
        <end position="830"/>
    </location>
</feature>
<protein>
    <submittedName>
        <fullName evidence="2">Uncharacterized protein</fullName>
    </submittedName>
</protein>
<dbReference type="PANTHER" id="PTHR45691:SF6">
    <property type="entry name" value="PROTEIN DIAPHANOUS"/>
    <property type="match status" value="1"/>
</dbReference>
<feature type="region of interest" description="Disordered" evidence="1">
    <location>
        <begin position="679"/>
        <end position="856"/>
    </location>
</feature>
<feature type="compositionally biased region" description="Low complexity" evidence="1">
    <location>
        <begin position="532"/>
        <end position="552"/>
    </location>
</feature>
<proteinExistence type="predicted"/>
<feature type="compositionally biased region" description="Polar residues" evidence="1">
    <location>
        <begin position="738"/>
        <end position="749"/>
    </location>
</feature>